<sequence>MQVNASARKVQDLKPFPDLQEVLQYENQNVVDGLRKALDITQETAQELFKEGVKWLWYCCHPDTKNSRNIDNAMLIIDEVWHTFILYTGDYFSFCHRYFGRYIHHAPTTAAEAAKQRAESKKDRMLRKRKQYELIFDILGKETFIRWYHEYPEIYSRENILALRRK</sequence>
<dbReference type="RefSeq" id="WP_338290731.1">
    <property type="nucleotide sequence ID" value="NZ_AP027272.1"/>
</dbReference>
<evidence type="ECO:0000313" key="1">
    <source>
        <dbReference type="EMBL" id="BDX04868.1"/>
    </source>
</evidence>
<organism evidence="1 2">
    <name type="scientific">Planctobacterium marinum</name>
    <dbReference type="NCBI Taxonomy" id="1631968"/>
    <lineage>
        <taxon>Bacteria</taxon>
        <taxon>Pseudomonadati</taxon>
        <taxon>Pseudomonadota</taxon>
        <taxon>Gammaproteobacteria</taxon>
        <taxon>Alteromonadales</taxon>
        <taxon>Alteromonadaceae</taxon>
        <taxon>Planctobacterium</taxon>
    </lineage>
</organism>
<dbReference type="AlphaFoldDB" id="A0AA48HD91"/>
<protein>
    <submittedName>
        <fullName evidence="1">Uncharacterized protein</fullName>
    </submittedName>
</protein>
<evidence type="ECO:0000313" key="2">
    <source>
        <dbReference type="Proteomes" id="UP001333710"/>
    </source>
</evidence>
<dbReference type="KEGG" id="pmaw:MACH26_03890"/>
<reference evidence="1" key="1">
    <citation type="submission" date="2023-01" db="EMBL/GenBank/DDBJ databases">
        <title>Complete genome sequence of Planctobacterium marinum strain Dej080120_11.</title>
        <authorList>
            <person name="Ueki S."/>
            <person name="Maruyama F."/>
        </authorList>
    </citation>
    <scope>NUCLEOTIDE SEQUENCE</scope>
    <source>
        <strain evidence="1">Dej080120_11</strain>
    </source>
</reference>
<gene>
    <name evidence="1" type="ORF">MACH26_03890</name>
</gene>
<keyword evidence="2" id="KW-1185">Reference proteome</keyword>
<dbReference type="Proteomes" id="UP001333710">
    <property type="component" value="Chromosome"/>
</dbReference>
<accession>A0AA48HD91</accession>
<dbReference type="EMBL" id="AP027272">
    <property type="protein sequence ID" value="BDX04868.1"/>
    <property type="molecule type" value="Genomic_DNA"/>
</dbReference>
<proteinExistence type="predicted"/>
<name>A0AA48HD91_9ALTE</name>